<dbReference type="AlphaFoldDB" id="A0A2S8FAV1"/>
<dbReference type="EMBL" id="PUHY01000015">
    <property type="protein sequence ID" value="PQO29296.1"/>
    <property type="molecule type" value="Genomic_DNA"/>
</dbReference>
<gene>
    <name evidence="2" type="ORF">C5Y83_24745</name>
</gene>
<keyword evidence="1" id="KW-0472">Membrane</keyword>
<evidence type="ECO:0000256" key="1">
    <source>
        <dbReference type="SAM" id="Phobius"/>
    </source>
</evidence>
<comment type="caution">
    <text evidence="2">The sequence shown here is derived from an EMBL/GenBank/DDBJ whole genome shotgun (WGS) entry which is preliminary data.</text>
</comment>
<proteinExistence type="predicted"/>
<reference evidence="2 3" key="1">
    <citation type="submission" date="2018-02" db="EMBL/GenBank/DDBJ databases">
        <title>Comparative genomes isolates from brazilian mangrove.</title>
        <authorList>
            <person name="Araujo J.E."/>
            <person name="Taketani R.G."/>
            <person name="Silva M.C.P."/>
            <person name="Loureco M.V."/>
            <person name="Andreote F.D."/>
        </authorList>
    </citation>
    <scope>NUCLEOTIDE SEQUENCE [LARGE SCALE GENOMIC DNA]</scope>
    <source>
        <strain evidence="2 3">Hex-1 MGV</strain>
    </source>
</reference>
<protein>
    <submittedName>
        <fullName evidence="2">Uncharacterized protein</fullName>
    </submittedName>
</protein>
<dbReference type="RefSeq" id="WP_105332491.1">
    <property type="nucleotide sequence ID" value="NZ_PUHY01000015.1"/>
</dbReference>
<evidence type="ECO:0000313" key="3">
    <source>
        <dbReference type="Proteomes" id="UP000238322"/>
    </source>
</evidence>
<sequence length="222" mass="24899">MSSKKDTRPGPSTDAVLSPTSRGIVSLVLFIYLFGMWVVVSSSLGGRHSSPVQEKLLRFFELFTEPLNLGVRSSPYALYTGQSSDYEHFFRIEATTPEGETKTYQVPGPMLGSGLSDPYRYQRLAKIVAVQAEVSDDTIPAEITKGIGQYFIRLTGQRKVAIQCIRRRPQPMDLHIEGQQFSDDPRDASYEDVIYRAQVWVDELGAIEHIKEMATEHVAPVQ</sequence>
<keyword evidence="1" id="KW-1133">Transmembrane helix</keyword>
<keyword evidence="1" id="KW-0812">Transmembrane</keyword>
<evidence type="ECO:0000313" key="2">
    <source>
        <dbReference type="EMBL" id="PQO29296.1"/>
    </source>
</evidence>
<dbReference type="OrthoDB" id="268426at2"/>
<dbReference type="Proteomes" id="UP000238322">
    <property type="component" value="Unassembled WGS sequence"/>
</dbReference>
<feature type="transmembrane region" description="Helical" evidence="1">
    <location>
        <begin position="20"/>
        <end position="40"/>
    </location>
</feature>
<accession>A0A2S8FAV1</accession>
<name>A0A2S8FAV1_9BACT</name>
<organism evidence="2 3">
    <name type="scientific">Blastopirellula marina</name>
    <dbReference type="NCBI Taxonomy" id="124"/>
    <lineage>
        <taxon>Bacteria</taxon>
        <taxon>Pseudomonadati</taxon>
        <taxon>Planctomycetota</taxon>
        <taxon>Planctomycetia</taxon>
        <taxon>Pirellulales</taxon>
        <taxon>Pirellulaceae</taxon>
        <taxon>Blastopirellula</taxon>
    </lineage>
</organism>